<dbReference type="Gene3D" id="1.25.10.10">
    <property type="entry name" value="Leucine-rich Repeat Variant"/>
    <property type="match status" value="1"/>
</dbReference>
<dbReference type="InterPro" id="IPR016024">
    <property type="entry name" value="ARM-type_fold"/>
</dbReference>
<reference evidence="3" key="1">
    <citation type="submission" date="2022-12" db="EMBL/GenBank/DDBJ databases">
        <title>Draft genome assemblies for two species of Escallonia (Escalloniales).</title>
        <authorList>
            <person name="Chanderbali A."/>
            <person name="Dervinis C."/>
            <person name="Anghel I."/>
            <person name="Soltis D."/>
            <person name="Soltis P."/>
            <person name="Zapata F."/>
        </authorList>
    </citation>
    <scope>NUCLEOTIDE SEQUENCE</scope>
    <source>
        <strain evidence="3">UCBG92.1500</strain>
        <tissue evidence="3">Leaf</tissue>
    </source>
</reference>
<feature type="transmembrane region" description="Helical" evidence="2">
    <location>
        <begin position="68"/>
        <end position="86"/>
    </location>
</feature>
<keyword evidence="2" id="KW-0472">Membrane</keyword>
<evidence type="ECO:0000313" key="4">
    <source>
        <dbReference type="Proteomes" id="UP001187471"/>
    </source>
</evidence>
<comment type="caution">
    <text evidence="3">The sequence shown here is derived from an EMBL/GenBank/DDBJ whole genome shotgun (WGS) entry which is preliminary data.</text>
</comment>
<dbReference type="PANTHER" id="PTHR33115:SF50">
    <property type="entry name" value="ARM REPEAT SUPERFAMILY PROTEIN"/>
    <property type="match status" value="1"/>
</dbReference>
<feature type="transmembrane region" description="Helical" evidence="2">
    <location>
        <begin position="116"/>
        <end position="134"/>
    </location>
</feature>
<evidence type="ECO:0000256" key="1">
    <source>
        <dbReference type="SAM" id="MobiDB-lite"/>
    </source>
</evidence>
<dbReference type="PANTHER" id="PTHR33115">
    <property type="entry name" value="ARM REPEAT SUPERFAMILY PROTEIN"/>
    <property type="match status" value="1"/>
</dbReference>
<dbReference type="EMBL" id="JAVXUO010001631">
    <property type="protein sequence ID" value="KAK2980446.1"/>
    <property type="molecule type" value="Genomic_DNA"/>
</dbReference>
<keyword evidence="4" id="KW-1185">Reference proteome</keyword>
<dbReference type="Proteomes" id="UP001187471">
    <property type="component" value="Unassembled WGS sequence"/>
</dbReference>
<keyword evidence="2" id="KW-0812">Transmembrane</keyword>
<evidence type="ECO:0000256" key="2">
    <source>
        <dbReference type="SAM" id="Phobius"/>
    </source>
</evidence>
<keyword evidence="2" id="KW-1133">Transmembrane helix</keyword>
<name>A0AA88UFR4_9ASTE</name>
<dbReference type="InterPro" id="IPR011989">
    <property type="entry name" value="ARM-like"/>
</dbReference>
<proteinExistence type="predicted"/>
<protein>
    <submittedName>
        <fullName evidence="3">Uncharacterized protein</fullName>
    </submittedName>
</protein>
<feature type="transmembrane region" description="Helical" evidence="2">
    <location>
        <begin position="41"/>
        <end position="62"/>
    </location>
</feature>
<accession>A0AA88UFR4</accession>
<organism evidence="3 4">
    <name type="scientific">Escallonia rubra</name>
    <dbReference type="NCBI Taxonomy" id="112253"/>
    <lineage>
        <taxon>Eukaryota</taxon>
        <taxon>Viridiplantae</taxon>
        <taxon>Streptophyta</taxon>
        <taxon>Embryophyta</taxon>
        <taxon>Tracheophyta</taxon>
        <taxon>Spermatophyta</taxon>
        <taxon>Magnoliopsida</taxon>
        <taxon>eudicotyledons</taxon>
        <taxon>Gunneridae</taxon>
        <taxon>Pentapetalae</taxon>
        <taxon>asterids</taxon>
        <taxon>campanulids</taxon>
        <taxon>Escalloniales</taxon>
        <taxon>Escalloniaceae</taxon>
        <taxon>Escallonia</taxon>
    </lineage>
</organism>
<dbReference type="SUPFAM" id="SSF48371">
    <property type="entry name" value="ARM repeat"/>
    <property type="match status" value="1"/>
</dbReference>
<dbReference type="AlphaFoldDB" id="A0AA88UFR4"/>
<gene>
    <name evidence="3" type="ORF">RJ640_028854</name>
</gene>
<feature type="region of interest" description="Disordered" evidence="1">
    <location>
        <begin position="144"/>
        <end position="165"/>
    </location>
</feature>
<evidence type="ECO:0000313" key="3">
    <source>
        <dbReference type="EMBL" id="KAK2980446.1"/>
    </source>
</evidence>
<sequence>MDVESGIESGSDRSTRFRWRLGAPGAKLTSFASRLAMLEKAAAGLGALGFIWASGVLLGGFASSLAKADFWFINAILLIEGIRIFSRRYIIRWQRYTPWSLTRAVNRFPGEIKSSLCFAFQCLMVLSCYIVAVVKERRSSRETVDTAEDTCERETVDTAEDTGERETVDTAITRESVILTKTGMFALVLYWFQPASSTTCVILSSMKLIKHICGDVGDANERNQQLALNIFYSLALGEALLFLLEKAYSEWMFMHRKLLEEVNRECQLEPLSIIYVKRFFYDTYSACVNESIFYGRQKDLVSFAMDLLVSNVFEDQLNGARILRKFAKNENFSDTTLQKVGIATSVMARLVEMLNWKEVEEEEIRQSAAEILLKLAGPRHKAPQIAGIPGVMESISSLLLDSRDSAAASDGIPVTMVDFQLERCDLLEFVNLGLRILKKLSRDHGSCGKIGNTRGLLPKIINFTYADERLLKGERTTPTQVLTAKRYLQVLKMLASTRGTTGKQLRKEISKVVFTISNIRGMLQHGEKHLMLQLLGIEILTSLAVEEDGRELIGCTGNVIKELFNIYWKQEVPAGPEHLNRVKVAAGEALSTLTLASTSNCHRILKLKVIGNLVRGLEDRVLKEISTEDKMLQEVMVGLAAQVFKFMTSQESSTVFERVGIQEADIARMLVQILKFHQYPLVTCPNMRRFVVELAICLMREKDKNVQYFKDLGMEKELEHVVETTSPLESFDTFSDSVGLSQHSTHHIRRTNYAQDQP</sequence>